<dbReference type="Gene3D" id="6.10.250.170">
    <property type="match status" value="1"/>
</dbReference>
<dbReference type="InterPro" id="IPR029045">
    <property type="entry name" value="ClpP/crotonase-like_dom_sf"/>
</dbReference>
<comment type="subunit">
    <text evidence="3">Homotrimer.</text>
</comment>
<organism evidence="17 18">
    <name type="scientific">Ceratosolen solmsi marchali</name>
    <dbReference type="NCBI Taxonomy" id="326594"/>
    <lineage>
        <taxon>Eukaryota</taxon>
        <taxon>Metazoa</taxon>
        <taxon>Ecdysozoa</taxon>
        <taxon>Arthropoda</taxon>
        <taxon>Hexapoda</taxon>
        <taxon>Insecta</taxon>
        <taxon>Pterygota</taxon>
        <taxon>Neoptera</taxon>
        <taxon>Endopterygota</taxon>
        <taxon>Hymenoptera</taxon>
        <taxon>Apocrita</taxon>
        <taxon>Proctotrupomorpha</taxon>
        <taxon>Chalcidoidea</taxon>
        <taxon>Agaonidae</taxon>
        <taxon>Agaoninae</taxon>
        <taxon>Ceratosolen</taxon>
    </lineage>
</organism>
<evidence type="ECO:0000313" key="17">
    <source>
        <dbReference type="Proteomes" id="UP000695007"/>
    </source>
</evidence>
<dbReference type="PANTHER" id="PTHR11941:SF45">
    <property type="entry name" value="ENOYL-COA DELTA ISOMERASE 1, MITOCHONDRIAL"/>
    <property type="match status" value="1"/>
</dbReference>
<evidence type="ECO:0000256" key="4">
    <source>
        <dbReference type="ARBA" id="ARBA00022832"/>
    </source>
</evidence>
<evidence type="ECO:0000256" key="15">
    <source>
        <dbReference type="ARBA" id="ARBA00068317"/>
    </source>
</evidence>
<comment type="pathway">
    <text evidence="2">Lipid metabolism; fatty acid beta-oxidation.</text>
</comment>
<dbReference type="GO" id="GO:0004165">
    <property type="term" value="F:delta(3)-delta(2)-enoyl-CoA isomerase activity"/>
    <property type="evidence" value="ECO:0007669"/>
    <property type="project" value="UniProtKB-EC"/>
</dbReference>
<evidence type="ECO:0000256" key="14">
    <source>
        <dbReference type="ARBA" id="ARBA00056147"/>
    </source>
</evidence>
<evidence type="ECO:0000256" key="5">
    <source>
        <dbReference type="ARBA" id="ARBA00022946"/>
    </source>
</evidence>
<keyword evidence="7" id="KW-0443">Lipid metabolism</keyword>
<comment type="function">
    <text evidence="14">Key enzyme of fatty acid beta-oxidation. Able to isomerize both 3-cis (3Z) and 3-trans (3E) double bonds into the 2-trans (2E) form in a range of enoyl-CoA species, with a preference for (3Z)-enoyl-CoAs over (3E)-enoyl-CoAs. The catalytic efficiency of this enzyme is not affected by the fatty acyl chain length.</text>
</comment>
<dbReference type="AlphaFoldDB" id="A0AAJ7DXB3"/>
<dbReference type="KEGG" id="csol:105363783"/>
<comment type="subcellular location">
    <subcellularLocation>
        <location evidence="1">Mitochondrion matrix</location>
    </subcellularLocation>
</comment>
<evidence type="ECO:0000256" key="7">
    <source>
        <dbReference type="ARBA" id="ARBA00023098"/>
    </source>
</evidence>
<accession>A0AAJ7DXB3</accession>
<reference evidence="18" key="1">
    <citation type="submission" date="2025-08" db="UniProtKB">
        <authorList>
            <consortium name="RefSeq"/>
        </authorList>
    </citation>
    <scope>IDENTIFICATION</scope>
</reference>
<evidence type="ECO:0000313" key="18">
    <source>
        <dbReference type="RefSeq" id="XP_011499862.1"/>
    </source>
</evidence>
<evidence type="ECO:0000256" key="2">
    <source>
        <dbReference type="ARBA" id="ARBA00005005"/>
    </source>
</evidence>
<dbReference type="FunFam" id="3.90.226.10:FF:000034">
    <property type="entry name" value="Enoyl-CoA delta isomerase 1"/>
    <property type="match status" value="1"/>
</dbReference>
<dbReference type="GeneID" id="105363783"/>
<protein>
    <recommendedName>
        <fullName evidence="15">Enoyl-CoA delta isomerase 1, mitochondrial</fullName>
    </recommendedName>
    <alternativeName>
        <fullName evidence="16">3,2-trans-enoyl-CoA isomerase</fullName>
    </alternativeName>
</protein>
<dbReference type="PANTHER" id="PTHR11941">
    <property type="entry name" value="ENOYL-COA HYDRATASE-RELATED"/>
    <property type="match status" value="1"/>
</dbReference>
<evidence type="ECO:0000256" key="3">
    <source>
        <dbReference type="ARBA" id="ARBA00011233"/>
    </source>
</evidence>
<keyword evidence="17" id="KW-1185">Reference proteome</keyword>
<dbReference type="CDD" id="cd06558">
    <property type="entry name" value="crotonase-like"/>
    <property type="match status" value="1"/>
</dbReference>
<keyword evidence="8" id="KW-0496">Mitochondrion</keyword>
<evidence type="ECO:0000256" key="12">
    <source>
        <dbReference type="ARBA" id="ARBA00052376"/>
    </source>
</evidence>
<evidence type="ECO:0000256" key="10">
    <source>
        <dbReference type="ARBA" id="ARBA00050938"/>
    </source>
</evidence>
<evidence type="ECO:0000256" key="13">
    <source>
        <dbReference type="ARBA" id="ARBA00052542"/>
    </source>
</evidence>
<proteinExistence type="predicted"/>
<dbReference type="GO" id="GO:0005759">
    <property type="term" value="C:mitochondrial matrix"/>
    <property type="evidence" value="ECO:0007669"/>
    <property type="project" value="UniProtKB-SubCell"/>
</dbReference>
<comment type="catalytic activity">
    <reaction evidence="13">
        <text>(3Z)-octenoyl-CoA = (2E)-octenoyl-CoA</text>
        <dbReference type="Rhea" id="RHEA:46044"/>
        <dbReference type="ChEBI" id="CHEBI:62242"/>
        <dbReference type="ChEBI" id="CHEBI:85640"/>
    </reaction>
    <physiologicalReaction direction="left-to-right" evidence="13">
        <dbReference type="Rhea" id="RHEA:46045"/>
    </physiologicalReaction>
</comment>
<comment type="catalytic activity">
    <reaction evidence="11">
        <text>(2E)-tetradecenoyl-CoA = (3Z)-tetradecenoyl-CoA</text>
        <dbReference type="Rhea" id="RHEA:29847"/>
        <dbReference type="ChEBI" id="CHEBI:61405"/>
        <dbReference type="ChEBI" id="CHEBI:61968"/>
    </reaction>
    <physiologicalReaction direction="right-to-left" evidence="11">
        <dbReference type="Rhea" id="RHEA:29849"/>
    </physiologicalReaction>
</comment>
<dbReference type="GO" id="GO:0006635">
    <property type="term" value="P:fatty acid beta-oxidation"/>
    <property type="evidence" value="ECO:0007669"/>
    <property type="project" value="TreeGrafter"/>
</dbReference>
<keyword evidence="6" id="KW-0007">Acetylation</keyword>
<dbReference type="RefSeq" id="XP_011499862.1">
    <property type="nucleotide sequence ID" value="XM_011501560.1"/>
</dbReference>
<evidence type="ECO:0000256" key="11">
    <source>
        <dbReference type="ARBA" id="ARBA00051293"/>
    </source>
</evidence>
<dbReference type="InterPro" id="IPR001753">
    <property type="entry name" value="Enoyl-CoA_hydra/iso"/>
</dbReference>
<dbReference type="Proteomes" id="UP000695007">
    <property type="component" value="Unplaced"/>
</dbReference>
<dbReference type="SUPFAM" id="SSF52096">
    <property type="entry name" value="ClpP/crotonase"/>
    <property type="match status" value="1"/>
</dbReference>
<evidence type="ECO:0000256" key="9">
    <source>
        <dbReference type="ARBA" id="ARBA00023235"/>
    </source>
</evidence>
<comment type="catalytic activity">
    <reaction evidence="10">
        <text>(3Z)-decenoyl-CoA = (2E)-decenoyl-CoA</text>
        <dbReference type="Rhea" id="RHEA:77195"/>
        <dbReference type="ChEBI" id="CHEBI:61406"/>
        <dbReference type="ChEBI" id="CHEBI:195601"/>
    </reaction>
    <physiologicalReaction direction="left-to-right" evidence="10">
        <dbReference type="Rhea" id="RHEA:77196"/>
    </physiologicalReaction>
</comment>
<dbReference type="Gene3D" id="3.90.226.10">
    <property type="entry name" value="2-enoyl-CoA Hydratase, Chain A, domain 1"/>
    <property type="match status" value="1"/>
</dbReference>
<evidence type="ECO:0000256" key="16">
    <source>
        <dbReference type="ARBA" id="ARBA00083575"/>
    </source>
</evidence>
<evidence type="ECO:0000256" key="8">
    <source>
        <dbReference type="ARBA" id="ARBA00023128"/>
    </source>
</evidence>
<evidence type="ECO:0000256" key="1">
    <source>
        <dbReference type="ARBA" id="ARBA00004305"/>
    </source>
</evidence>
<comment type="catalytic activity">
    <reaction evidence="12">
        <text>(3Z)-dodecenoyl-CoA = (2E)-dodecenoyl-CoA</text>
        <dbReference type="Rhea" id="RHEA:23716"/>
        <dbReference type="ChEBI" id="CHEBI:57330"/>
        <dbReference type="ChEBI" id="CHEBI:58543"/>
        <dbReference type="EC" id="5.3.3.8"/>
    </reaction>
    <physiologicalReaction direction="left-to-right" evidence="12">
        <dbReference type="Rhea" id="RHEA:23717"/>
    </physiologicalReaction>
</comment>
<keyword evidence="4" id="KW-0276">Fatty acid metabolism</keyword>
<gene>
    <name evidence="18" type="primary">LOC105363783</name>
</gene>
<dbReference type="Pfam" id="PF00378">
    <property type="entry name" value="ECH_1"/>
    <property type="match status" value="1"/>
</dbReference>
<sequence length="289" mass="31949">MASISFIMRTSTLLLIKSKFILLSKNASQQSLKGKLVETIQNNGITTISMARPPVNSLSLEMAVELRKAIENSIDNNTKGIILTSSLASVFSGGLDILEMYKPDLKRCTDFWHSLQDLWLTLYSLGIPTAAAINGASPAGGCLLALSCEYRVMVDGLHTIGLNETKLGIVAPKWFQDPLIATIGYRQAELALLRGTLFKPQEALKVGLVDELASNKTDALTKCISYITDYAKISTEARTATKLSLRKETLTWLEGNREWDTTIFLNYVQLPQVQTNLDLYIQSLKKKSK</sequence>
<evidence type="ECO:0000256" key="6">
    <source>
        <dbReference type="ARBA" id="ARBA00022990"/>
    </source>
</evidence>
<name>A0AAJ7DXB3_9HYME</name>
<keyword evidence="9" id="KW-0413">Isomerase</keyword>
<keyword evidence="5" id="KW-0809">Transit peptide</keyword>